<dbReference type="Pfam" id="PF04464">
    <property type="entry name" value="Glyphos_transf"/>
    <property type="match status" value="1"/>
</dbReference>
<evidence type="ECO:0000256" key="1">
    <source>
        <dbReference type="ARBA" id="ARBA00004202"/>
    </source>
</evidence>
<dbReference type="InterPro" id="IPR001173">
    <property type="entry name" value="Glyco_trans_2-like"/>
</dbReference>
<gene>
    <name evidence="8" type="ORF">J2Z21_000728</name>
</gene>
<dbReference type="PANTHER" id="PTHR37316:SF3">
    <property type="entry name" value="TEICHOIC ACID GLYCEROL-PHOSPHATE TRANSFERASE"/>
    <property type="match status" value="1"/>
</dbReference>
<keyword evidence="3" id="KW-1003">Cell membrane</keyword>
<sequence length="749" mass="83799">MATNDNPAAQPSEEEVLISVVLPVYQVQEFLPECLDSLLGASQSFGGIEVVAVDDCSPDGSGALLDEYAVRDPRMRVVHLPENVGLGQARTEGLARAKGDYVWFVDSDDRLTCGALAAVAERLRQTSPDVLLVDHALVNPDGRVERNARAHLFQDAPETFTLGERPGTLDLIMTAWSRVLRRDFLLGLDLEFGRGYYEDISVTYPSLLAARRLSMLDRVCYHYQRGREGAITSTSSPKHFDLFGQYERIFAFIDREAGTAEPFRRAVFDRTVRHATTVLATPGLVPGNLRRDFFRRASEHFQQFRPRDYSYPSGLRGLQYRLVERGAYPAYAALEPVNRLRLALRATLGRARGAARRTPRLVATALRRAYYRACLRLPADDTLAVYAAYWNRGYACNPAAIFEKARELAPGIRGVWVVAKDRTASIPPGVEYVVDGTPRCLRTMARAKYLVNNVNFPYELPKRRGAVLVQTQHGTPLKKMGTDLRDHPAAARDMNFDRLVEQCGRWDVLVSPNPHTTEVFTRVYPGGYEVLETGYPRVDRLVNASLDRANRVRGELGIAPGQIAVLYAPTHRDHQNETAPVLDVRRFGDQLGDDHVLLVRSHYFDIQRISSSRSVVDVSSHPSIEDLCIAADVLITDYSSVMFDYAVLDRPIVIYAPDWETYRRSRGVYFDLLAEGPGPVATTHERLVEVFRSGEHTRPSAAERLARFRDRFCPYDDGRAAERVVRSVFLGEPAPGESAAPSGRTSAAR</sequence>
<dbReference type="InterPro" id="IPR051612">
    <property type="entry name" value="Teichoic_Acid_Biosynth"/>
</dbReference>
<name>A0ABS4LKN7_9ACTN</name>
<dbReference type="Gene3D" id="3.40.50.12580">
    <property type="match status" value="1"/>
</dbReference>
<evidence type="ECO:0000256" key="2">
    <source>
        <dbReference type="ARBA" id="ARBA00010488"/>
    </source>
</evidence>
<dbReference type="EMBL" id="JAGGLP010000001">
    <property type="protein sequence ID" value="MBP2047806.1"/>
    <property type="molecule type" value="Genomic_DNA"/>
</dbReference>
<evidence type="ECO:0000313" key="8">
    <source>
        <dbReference type="EMBL" id="MBP2047806.1"/>
    </source>
</evidence>
<comment type="subcellular location">
    <subcellularLocation>
        <location evidence="1">Cell membrane</location>
        <topology evidence="1">Peripheral membrane protein</topology>
    </subcellularLocation>
</comment>
<dbReference type="SUPFAM" id="SSF53756">
    <property type="entry name" value="UDP-Glycosyltransferase/glycogen phosphorylase"/>
    <property type="match status" value="1"/>
</dbReference>
<dbReference type="InterPro" id="IPR029044">
    <property type="entry name" value="Nucleotide-diphossugar_trans"/>
</dbReference>
<evidence type="ECO:0000259" key="7">
    <source>
        <dbReference type="Pfam" id="PF00535"/>
    </source>
</evidence>
<feature type="domain" description="Glycosyltransferase 2-like" evidence="7">
    <location>
        <begin position="19"/>
        <end position="184"/>
    </location>
</feature>
<accession>A0ABS4LKN7</accession>
<keyword evidence="4 8" id="KW-0808">Transferase</keyword>
<keyword evidence="9" id="KW-1185">Reference proteome</keyword>
<dbReference type="SUPFAM" id="SSF53448">
    <property type="entry name" value="Nucleotide-diphospho-sugar transferases"/>
    <property type="match status" value="1"/>
</dbReference>
<dbReference type="CDD" id="cd00761">
    <property type="entry name" value="Glyco_tranf_GTA_type"/>
    <property type="match status" value="1"/>
</dbReference>
<evidence type="ECO:0000256" key="4">
    <source>
        <dbReference type="ARBA" id="ARBA00022679"/>
    </source>
</evidence>
<dbReference type="Pfam" id="PF00535">
    <property type="entry name" value="Glycos_transf_2"/>
    <property type="match status" value="1"/>
</dbReference>
<evidence type="ECO:0000256" key="6">
    <source>
        <dbReference type="ARBA" id="ARBA00023136"/>
    </source>
</evidence>
<dbReference type="Gene3D" id="3.40.50.11820">
    <property type="match status" value="1"/>
</dbReference>
<evidence type="ECO:0000256" key="3">
    <source>
        <dbReference type="ARBA" id="ARBA00022475"/>
    </source>
</evidence>
<comment type="caution">
    <text evidence="8">The sequence shown here is derived from an EMBL/GenBank/DDBJ whole genome shotgun (WGS) entry which is preliminary data.</text>
</comment>
<dbReference type="InterPro" id="IPR043149">
    <property type="entry name" value="TagF_N"/>
</dbReference>
<evidence type="ECO:0000256" key="5">
    <source>
        <dbReference type="ARBA" id="ARBA00022944"/>
    </source>
</evidence>
<dbReference type="InterPro" id="IPR043148">
    <property type="entry name" value="TagF_C"/>
</dbReference>
<protein>
    <submittedName>
        <fullName evidence="8">CDP-glycerol glycerophosphotransferase</fullName>
        <ecNumber evidence="8">2.7.8.12</ecNumber>
    </submittedName>
</protein>
<dbReference type="Proteomes" id="UP001519309">
    <property type="component" value="Unassembled WGS sequence"/>
</dbReference>
<dbReference type="EC" id="2.7.8.12" evidence="8"/>
<comment type="similarity">
    <text evidence="2">Belongs to the CDP-glycerol glycerophosphotransferase family.</text>
</comment>
<keyword evidence="6" id="KW-0472">Membrane</keyword>
<evidence type="ECO:0000313" key="9">
    <source>
        <dbReference type="Proteomes" id="UP001519309"/>
    </source>
</evidence>
<dbReference type="Gene3D" id="3.90.550.10">
    <property type="entry name" value="Spore Coat Polysaccharide Biosynthesis Protein SpsA, Chain A"/>
    <property type="match status" value="1"/>
</dbReference>
<organism evidence="8 9">
    <name type="scientific">Streptomyces griseochromogenes</name>
    <dbReference type="NCBI Taxonomy" id="68214"/>
    <lineage>
        <taxon>Bacteria</taxon>
        <taxon>Bacillati</taxon>
        <taxon>Actinomycetota</taxon>
        <taxon>Actinomycetes</taxon>
        <taxon>Kitasatosporales</taxon>
        <taxon>Streptomycetaceae</taxon>
        <taxon>Streptomyces</taxon>
    </lineage>
</organism>
<dbReference type="RefSeq" id="WP_208870465.1">
    <property type="nucleotide sequence ID" value="NZ_CP016279.1"/>
</dbReference>
<reference evidence="8 9" key="1">
    <citation type="submission" date="2021-03" db="EMBL/GenBank/DDBJ databases">
        <title>Genomic Encyclopedia of Type Strains, Phase IV (KMG-IV): sequencing the most valuable type-strain genomes for metagenomic binning, comparative biology and taxonomic classification.</title>
        <authorList>
            <person name="Goeker M."/>
        </authorList>
    </citation>
    <scope>NUCLEOTIDE SEQUENCE [LARGE SCALE GENOMIC DNA]</scope>
    <source>
        <strain evidence="8 9">DSM 40499</strain>
    </source>
</reference>
<proteinExistence type="inferred from homology"/>
<dbReference type="GO" id="GO:0047355">
    <property type="term" value="F:CDP-glycerol glycerophosphotransferase activity"/>
    <property type="evidence" value="ECO:0007669"/>
    <property type="project" value="UniProtKB-EC"/>
</dbReference>
<keyword evidence="5" id="KW-0777">Teichoic acid biosynthesis</keyword>
<dbReference type="InterPro" id="IPR007554">
    <property type="entry name" value="Glycerophosphate_synth"/>
</dbReference>
<dbReference type="PANTHER" id="PTHR37316">
    <property type="entry name" value="TEICHOIC ACID GLYCEROL-PHOSPHATE PRIMASE"/>
    <property type="match status" value="1"/>
</dbReference>